<evidence type="ECO:0000313" key="10">
    <source>
        <dbReference type="Proteomes" id="UP000320359"/>
    </source>
</evidence>
<keyword evidence="5" id="KW-0067">ATP-binding</keyword>
<feature type="transmembrane region" description="Helical" evidence="6">
    <location>
        <begin position="561"/>
        <end position="582"/>
    </location>
</feature>
<evidence type="ECO:0000256" key="1">
    <source>
        <dbReference type="ARBA" id="ARBA00022527"/>
    </source>
</evidence>
<dbReference type="SUPFAM" id="SSF81606">
    <property type="entry name" value="PP2C-like"/>
    <property type="match status" value="1"/>
</dbReference>
<dbReference type="InterPro" id="IPR036457">
    <property type="entry name" value="PPM-type-like_dom_sf"/>
</dbReference>
<gene>
    <name evidence="9" type="ORF">FM042_01930</name>
</gene>
<dbReference type="PROSITE" id="PS51746">
    <property type="entry name" value="PPM_2"/>
    <property type="match status" value="1"/>
</dbReference>
<dbReference type="Pfam" id="PF00069">
    <property type="entry name" value="Pkinase"/>
    <property type="match status" value="1"/>
</dbReference>
<dbReference type="InterPro" id="IPR000719">
    <property type="entry name" value="Prot_kinase_dom"/>
</dbReference>
<dbReference type="SMART" id="SM00332">
    <property type="entry name" value="PP2Cc"/>
    <property type="match status" value="1"/>
</dbReference>
<keyword evidence="1" id="KW-0723">Serine/threonine-protein kinase</keyword>
<evidence type="ECO:0000256" key="3">
    <source>
        <dbReference type="ARBA" id="ARBA00022741"/>
    </source>
</evidence>
<feature type="domain" description="Protein kinase" evidence="7">
    <location>
        <begin position="274"/>
        <end position="544"/>
    </location>
</feature>
<dbReference type="SUPFAM" id="SSF56112">
    <property type="entry name" value="Protein kinase-like (PK-like)"/>
    <property type="match status" value="1"/>
</dbReference>
<dbReference type="EMBL" id="VJWL01000001">
    <property type="protein sequence ID" value="TRW49647.1"/>
    <property type="molecule type" value="Genomic_DNA"/>
</dbReference>
<keyword evidence="10" id="KW-1185">Reference proteome</keyword>
<dbReference type="CDD" id="cd14014">
    <property type="entry name" value="STKc_PknB_like"/>
    <property type="match status" value="1"/>
</dbReference>
<dbReference type="SMART" id="SM00220">
    <property type="entry name" value="S_TKc"/>
    <property type="match status" value="1"/>
</dbReference>
<sequence>MKQPVSTAHLQLNHASICIEGGKEGNEDAVGVHIPDDAHVLTYKGAILAIADGVSSAEAGQEASETAVRMFLRDFSSTPDTWSVAHSASQVLSTINLRLFRHSHVFKNEMKGQLCTFSAVVIKSHTAHFFHVGDSRVYHWRSGFMRQLTTDHTAQLNQERRFLARALGMDGQLQLDHGKQEVCVGDRFLLTTDGIHDFVSEAQLQEAIGSSGSLPEICEQLKDMALQQGSDDNISAVLAEVVSLPNTDIDDFHDHLTQLPFPPAFKAGMKVDGLEIIQELFASSRSHLYLVRDIDSGQRAVMKTPSTNFEDDSSYIERFIREEWIGSRVDSPYVVKIIRQSRPRSFLYYLMEYVDGVSMEKWLEYNFPVKPGRAIRLIEQVVAGIQAFHDCEAVHQDLKPGNIIISTDPVSQKETIKIVDFGSVYVAGVAEIFIPIDHSSVLGTASYSDPQYLTGRNSGIQGDVYALATICYEMFTGKLPYGEAIEECKTPSDYDRLRYISARKHNPAIPVWFDRALEKGVSFDLNRRYRSLNSLIRDLKHPNPEFLRDEVKQSSRSSSLLFWQLLSGFWFITLLLVIYLFVLNQH</sequence>
<dbReference type="Gene3D" id="1.10.510.10">
    <property type="entry name" value="Transferase(Phosphotransferase) domain 1"/>
    <property type="match status" value="1"/>
</dbReference>
<dbReference type="OrthoDB" id="9801841at2"/>
<evidence type="ECO:0000259" key="8">
    <source>
        <dbReference type="PROSITE" id="PS51746"/>
    </source>
</evidence>
<dbReference type="AlphaFoldDB" id="A0A552X3P3"/>
<name>A0A552X3P3_9GAMM</name>
<dbReference type="Proteomes" id="UP000320359">
    <property type="component" value="Unassembled WGS sequence"/>
</dbReference>
<comment type="caution">
    <text evidence="9">The sequence shown here is derived from an EMBL/GenBank/DDBJ whole genome shotgun (WGS) entry which is preliminary data.</text>
</comment>
<organism evidence="9 10">
    <name type="scientific">Aliidiomarina halalkaliphila</name>
    <dbReference type="NCBI Taxonomy" id="2593535"/>
    <lineage>
        <taxon>Bacteria</taxon>
        <taxon>Pseudomonadati</taxon>
        <taxon>Pseudomonadota</taxon>
        <taxon>Gammaproteobacteria</taxon>
        <taxon>Alteromonadales</taxon>
        <taxon>Idiomarinaceae</taxon>
        <taxon>Aliidiomarina</taxon>
    </lineage>
</organism>
<evidence type="ECO:0000313" key="9">
    <source>
        <dbReference type="EMBL" id="TRW49647.1"/>
    </source>
</evidence>
<protein>
    <submittedName>
        <fullName evidence="9">Bifunctional protein-serine/threonine kinase/phosphatase</fullName>
    </submittedName>
</protein>
<dbReference type="SMART" id="SM00331">
    <property type="entry name" value="PP2C_SIG"/>
    <property type="match status" value="1"/>
</dbReference>
<dbReference type="GO" id="GO:0004674">
    <property type="term" value="F:protein serine/threonine kinase activity"/>
    <property type="evidence" value="ECO:0007669"/>
    <property type="project" value="UniProtKB-KW"/>
</dbReference>
<evidence type="ECO:0000256" key="4">
    <source>
        <dbReference type="ARBA" id="ARBA00022777"/>
    </source>
</evidence>
<reference evidence="9 10" key="1">
    <citation type="submission" date="2019-07" db="EMBL/GenBank/DDBJ databases">
        <authorList>
            <person name="Yang M."/>
            <person name="Zhao D."/>
            <person name="Xiang H."/>
        </authorList>
    </citation>
    <scope>NUCLEOTIDE SEQUENCE [LARGE SCALE GENOMIC DNA]</scope>
    <source>
        <strain evidence="9 10">IM1326</strain>
    </source>
</reference>
<dbReference type="InterPro" id="IPR011009">
    <property type="entry name" value="Kinase-like_dom_sf"/>
</dbReference>
<keyword evidence="4 9" id="KW-0418">Kinase</keyword>
<keyword evidence="3" id="KW-0547">Nucleotide-binding</keyword>
<dbReference type="Pfam" id="PF13672">
    <property type="entry name" value="PP2C_2"/>
    <property type="match status" value="1"/>
</dbReference>
<keyword evidence="6" id="KW-1133">Transmembrane helix</keyword>
<dbReference type="Gene3D" id="3.30.200.20">
    <property type="entry name" value="Phosphorylase Kinase, domain 1"/>
    <property type="match status" value="1"/>
</dbReference>
<keyword evidence="2" id="KW-0808">Transferase</keyword>
<feature type="domain" description="PPM-type phosphatase" evidence="8">
    <location>
        <begin position="11"/>
        <end position="241"/>
    </location>
</feature>
<dbReference type="RefSeq" id="WP_143234069.1">
    <property type="nucleotide sequence ID" value="NZ_VJWL01000001.1"/>
</dbReference>
<accession>A0A552X3P3</accession>
<keyword evidence="6" id="KW-0472">Membrane</keyword>
<dbReference type="PROSITE" id="PS50011">
    <property type="entry name" value="PROTEIN_KINASE_DOM"/>
    <property type="match status" value="1"/>
</dbReference>
<keyword evidence="6" id="KW-0812">Transmembrane</keyword>
<evidence type="ECO:0000256" key="6">
    <source>
        <dbReference type="SAM" id="Phobius"/>
    </source>
</evidence>
<evidence type="ECO:0000259" key="7">
    <source>
        <dbReference type="PROSITE" id="PS50011"/>
    </source>
</evidence>
<dbReference type="PANTHER" id="PTHR24351">
    <property type="entry name" value="RIBOSOMAL PROTEIN S6 KINASE"/>
    <property type="match status" value="1"/>
</dbReference>
<evidence type="ECO:0000256" key="2">
    <source>
        <dbReference type="ARBA" id="ARBA00022679"/>
    </source>
</evidence>
<dbReference type="Gene3D" id="3.60.40.10">
    <property type="entry name" value="PPM-type phosphatase domain"/>
    <property type="match status" value="1"/>
</dbReference>
<dbReference type="InterPro" id="IPR001932">
    <property type="entry name" value="PPM-type_phosphatase-like_dom"/>
</dbReference>
<dbReference type="CDD" id="cd00143">
    <property type="entry name" value="PP2Cc"/>
    <property type="match status" value="1"/>
</dbReference>
<evidence type="ECO:0000256" key="5">
    <source>
        <dbReference type="ARBA" id="ARBA00022840"/>
    </source>
</evidence>
<dbReference type="GO" id="GO:0005524">
    <property type="term" value="F:ATP binding"/>
    <property type="evidence" value="ECO:0007669"/>
    <property type="project" value="UniProtKB-KW"/>
</dbReference>
<proteinExistence type="predicted"/>